<evidence type="ECO:0000256" key="1">
    <source>
        <dbReference type="SAM" id="MobiDB-lite"/>
    </source>
</evidence>
<evidence type="ECO:0000313" key="3">
    <source>
        <dbReference type="Proteomes" id="UP000530268"/>
    </source>
</evidence>
<gene>
    <name evidence="2" type="ORF">GGR95_002861</name>
</gene>
<organism evidence="2 3">
    <name type="scientific">Sulfitobacter undariae</name>
    <dbReference type="NCBI Taxonomy" id="1563671"/>
    <lineage>
        <taxon>Bacteria</taxon>
        <taxon>Pseudomonadati</taxon>
        <taxon>Pseudomonadota</taxon>
        <taxon>Alphaproteobacteria</taxon>
        <taxon>Rhodobacterales</taxon>
        <taxon>Roseobacteraceae</taxon>
        <taxon>Sulfitobacter</taxon>
    </lineage>
</organism>
<reference evidence="2 3" key="1">
    <citation type="submission" date="2020-08" db="EMBL/GenBank/DDBJ databases">
        <title>Genomic Encyclopedia of Type Strains, Phase IV (KMG-IV): sequencing the most valuable type-strain genomes for metagenomic binning, comparative biology and taxonomic classification.</title>
        <authorList>
            <person name="Goeker M."/>
        </authorList>
    </citation>
    <scope>NUCLEOTIDE SEQUENCE [LARGE SCALE GENOMIC DNA]</scope>
    <source>
        <strain evidence="2 3">DSM 102234</strain>
    </source>
</reference>
<sequence length="65" mass="7019">MADNQHPQKPAQTPKAEEAARKQARLSQALKANMARRKGQARARAADAEEGAHTGKAQIAQQKDS</sequence>
<feature type="compositionally biased region" description="Polar residues" evidence="1">
    <location>
        <begin position="1"/>
        <end position="11"/>
    </location>
</feature>
<evidence type="ECO:0000313" key="2">
    <source>
        <dbReference type="EMBL" id="MBB3995209.1"/>
    </source>
</evidence>
<dbReference type="Proteomes" id="UP000530268">
    <property type="component" value="Unassembled WGS sequence"/>
</dbReference>
<keyword evidence="3" id="KW-1185">Reference proteome</keyword>
<accession>A0A7W6H2U6</accession>
<feature type="compositionally biased region" description="Basic and acidic residues" evidence="1">
    <location>
        <begin position="44"/>
        <end position="53"/>
    </location>
</feature>
<dbReference type="EMBL" id="JACIEI010000012">
    <property type="protein sequence ID" value="MBB3995209.1"/>
    <property type="molecule type" value="Genomic_DNA"/>
</dbReference>
<protein>
    <submittedName>
        <fullName evidence="2">Uncharacterized protein</fullName>
    </submittedName>
</protein>
<proteinExistence type="predicted"/>
<dbReference type="RefSeq" id="WP_184566923.1">
    <property type="nucleotide sequence ID" value="NZ_JACIEI010000012.1"/>
</dbReference>
<dbReference type="AlphaFoldDB" id="A0A7W6H2U6"/>
<name>A0A7W6H2U6_9RHOB</name>
<feature type="region of interest" description="Disordered" evidence="1">
    <location>
        <begin position="1"/>
        <end position="65"/>
    </location>
</feature>
<comment type="caution">
    <text evidence="2">The sequence shown here is derived from an EMBL/GenBank/DDBJ whole genome shotgun (WGS) entry which is preliminary data.</text>
</comment>